<gene>
    <name evidence="3" type="ORF">Ocin01_13506</name>
</gene>
<feature type="chain" id="PRO_5008904161" evidence="1">
    <location>
        <begin position="23"/>
        <end position="198"/>
    </location>
</feature>
<name>A0A1D2MK31_ORCCI</name>
<evidence type="ECO:0000313" key="4">
    <source>
        <dbReference type="Proteomes" id="UP000094527"/>
    </source>
</evidence>
<dbReference type="AlphaFoldDB" id="A0A1D2MK31"/>
<dbReference type="EMBL" id="LJIJ01001052">
    <property type="protein sequence ID" value="ODM93174.1"/>
    <property type="molecule type" value="Genomic_DNA"/>
</dbReference>
<dbReference type="InterPro" id="IPR013830">
    <property type="entry name" value="SGNH_hydro"/>
</dbReference>
<dbReference type="InterPro" id="IPR036514">
    <property type="entry name" value="SGNH_hydro_sf"/>
</dbReference>
<dbReference type="Proteomes" id="UP000094527">
    <property type="component" value="Unassembled WGS sequence"/>
</dbReference>
<keyword evidence="3" id="KW-0378">Hydrolase</keyword>
<evidence type="ECO:0000256" key="1">
    <source>
        <dbReference type="SAM" id="SignalP"/>
    </source>
</evidence>
<protein>
    <submittedName>
        <fullName evidence="3">Platelet-activating factor acetylhydrolase IB subunit gamma</fullName>
    </submittedName>
</protein>
<dbReference type="OMA" id="IADAKCI"/>
<dbReference type="GO" id="GO:0016787">
    <property type="term" value="F:hydrolase activity"/>
    <property type="evidence" value="ECO:0007669"/>
    <property type="project" value="UniProtKB-KW"/>
</dbReference>
<organism evidence="3 4">
    <name type="scientific">Orchesella cincta</name>
    <name type="common">Springtail</name>
    <name type="synonym">Podura cincta</name>
    <dbReference type="NCBI Taxonomy" id="48709"/>
    <lineage>
        <taxon>Eukaryota</taxon>
        <taxon>Metazoa</taxon>
        <taxon>Ecdysozoa</taxon>
        <taxon>Arthropoda</taxon>
        <taxon>Hexapoda</taxon>
        <taxon>Collembola</taxon>
        <taxon>Entomobryomorpha</taxon>
        <taxon>Entomobryoidea</taxon>
        <taxon>Orchesellidae</taxon>
        <taxon>Orchesellinae</taxon>
        <taxon>Orchesella</taxon>
    </lineage>
</organism>
<keyword evidence="1" id="KW-0732">Signal</keyword>
<proteinExistence type="predicted"/>
<feature type="signal peptide" evidence="1">
    <location>
        <begin position="1"/>
        <end position="22"/>
    </location>
</feature>
<reference evidence="3 4" key="1">
    <citation type="journal article" date="2016" name="Genome Biol. Evol.">
        <title>Gene Family Evolution Reflects Adaptation to Soil Environmental Stressors in the Genome of the Collembolan Orchesella cincta.</title>
        <authorList>
            <person name="Faddeeva-Vakhrusheva A."/>
            <person name="Derks M.F."/>
            <person name="Anvar S.Y."/>
            <person name="Agamennone V."/>
            <person name="Suring W."/>
            <person name="Smit S."/>
            <person name="van Straalen N.M."/>
            <person name="Roelofs D."/>
        </authorList>
    </citation>
    <scope>NUCLEOTIDE SEQUENCE [LARGE SCALE GENOMIC DNA]</scope>
    <source>
        <tissue evidence="3">Mixed pool</tissue>
    </source>
</reference>
<dbReference type="Gene3D" id="3.40.50.1110">
    <property type="entry name" value="SGNH hydrolase"/>
    <property type="match status" value="1"/>
</dbReference>
<accession>A0A1D2MK31</accession>
<evidence type="ECO:0000259" key="2">
    <source>
        <dbReference type="Pfam" id="PF13472"/>
    </source>
</evidence>
<evidence type="ECO:0000313" key="3">
    <source>
        <dbReference type="EMBL" id="ODM93174.1"/>
    </source>
</evidence>
<dbReference type="Pfam" id="PF13472">
    <property type="entry name" value="Lipase_GDSL_2"/>
    <property type="match status" value="1"/>
</dbReference>
<comment type="caution">
    <text evidence="3">The sequence shown here is derived from an EMBL/GenBank/DDBJ whole genome shotgun (WGS) entry which is preliminary data.</text>
</comment>
<feature type="domain" description="SGNH hydrolase-type esterase" evidence="2">
    <location>
        <begin position="78"/>
        <end position="193"/>
    </location>
</feature>
<dbReference type="STRING" id="48709.A0A1D2MK31"/>
<keyword evidence="4" id="KW-1185">Reference proteome</keyword>
<dbReference type="SUPFAM" id="SSF52266">
    <property type="entry name" value="SGNH hydrolase"/>
    <property type="match status" value="1"/>
</dbReference>
<dbReference type="OrthoDB" id="505607at2759"/>
<sequence>MKFLLAFQTLFVLGIWIVPTLAQNPWTPQIRNEQWLFFSRKLANEGRPVWEANYAPLGAINYGLGGIELSMFCGVLQTVVVVYIGSNNVPVNTVDDIVRGVNTVVDKIHEKLPNTNILLVGTFPRADQPDLSGTLRKIRDIDEKLEALVGGDTQRRGHFFDLFWFLAPSSLDRIYEHLYVGDKLHLNTDGYQVWQRER</sequence>